<dbReference type="GO" id="GO:0016491">
    <property type="term" value="F:oxidoreductase activity"/>
    <property type="evidence" value="ECO:0007669"/>
    <property type="project" value="UniProtKB-KW"/>
</dbReference>
<dbReference type="PANTHER" id="PTHR30352:SF4">
    <property type="entry name" value="PYRUVATE FORMATE-LYASE 2-ACTIVATING ENZYME"/>
    <property type="match status" value="1"/>
</dbReference>
<dbReference type="InterPro" id="IPR007197">
    <property type="entry name" value="rSAM"/>
</dbReference>
<dbReference type="InterPro" id="IPR058240">
    <property type="entry name" value="rSAM_sf"/>
</dbReference>
<evidence type="ECO:0000256" key="8">
    <source>
        <dbReference type="ARBA" id="ARBA00023014"/>
    </source>
</evidence>
<dbReference type="AlphaFoldDB" id="A0A081C2Q0"/>
<evidence type="ECO:0000313" key="11">
    <source>
        <dbReference type="Proteomes" id="UP000030661"/>
    </source>
</evidence>
<accession>A0A081C2Q0</accession>
<dbReference type="PROSITE" id="PS01087">
    <property type="entry name" value="RADICAL_ACTIVATING"/>
    <property type="match status" value="1"/>
</dbReference>
<feature type="domain" description="Radical SAM core" evidence="9">
    <location>
        <begin position="21"/>
        <end position="267"/>
    </location>
</feature>
<keyword evidence="6" id="KW-0560">Oxidoreductase</keyword>
<keyword evidence="7" id="KW-0408">Iron</keyword>
<name>A0A081C2Q0_VECG1</name>
<dbReference type="eggNOG" id="COG1180">
    <property type="taxonomic scope" value="Bacteria"/>
</dbReference>
<evidence type="ECO:0000256" key="2">
    <source>
        <dbReference type="ARBA" id="ARBA00009777"/>
    </source>
</evidence>
<evidence type="ECO:0000256" key="1">
    <source>
        <dbReference type="ARBA" id="ARBA00001966"/>
    </source>
</evidence>
<evidence type="ECO:0000256" key="5">
    <source>
        <dbReference type="ARBA" id="ARBA00022723"/>
    </source>
</evidence>
<sequence>MMNQKIIPSGSVLNIQRYAVHDGPGIRVVVFLKGCPLRCWWCHNPESQQLQCKRITQTVKLDDRTQVEEEETIGQLMSVNEVMRAIEKEVIFFDQSGGGVTFSGGEPFMQPQFLDALLTRCQEQEIHTAVDTTGYAAPYMFEPISEKVDIFLYDLKLIDDTLHRQYTGVSNELTLKNLHSLSVREKQIWIRFPVIPGITDTVQNVYDIQRVISRLKGVQQVNLLPFHKIADGKYRKFGLENKMKDIQPPSDDQMAALKEQFEQQGFPVKIGG</sequence>
<organism evidence="10 11">
    <name type="scientific">Vecturithrix granuli</name>
    <dbReference type="NCBI Taxonomy" id="1499967"/>
    <lineage>
        <taxon>Bacteria</taxon>
        <taxon>Candidatus Moduliflexota</taxon>
        <taxon>Candidatus Vecturitrichia</taxon>
        <taxon>Candidatus Vecturitrichales</taxon>
        <taxon>Candidatus Vecturitrichaceae</taxon>
        <taxon>Candidatus Vecturithrix</taxon>
    </lineage>
</organism>
<reference evidence="10 11" key="1">
    <citation type="journal article" date="2015" name="PeerJ">
        <title>First genomic representation of candidate bacterial phylum KSB3 points to enhanced environmental sensing as a trigger of wastewater bulking.</title>
        <authorList>
            <person name="Sekiguchi Y."/>
            <person name="Ohashi A."/>
            <person name="Parks D.H."/>
            <person name="Yamauchi T."/>
            <person name="Tyson G.W."/>
            <person name="Hugenholtz P."/>
        </authorList>
    </citation>
    <scope>NUCLEOTIDE SEQUENCE [LARGE SCALE GENOMIC DNA]</scope>
</reference>
<keyword evidence="11" id="KW-1185">Reference proteome</keyword>
<dbReference type="PIRSF" id="PIRSF000371">
    <property type="entry name" value="PFL_act_enz"/>
    <property type="match status" value="1"/>
</dbReference>
<dbReference type="SFLD" id="SFLDS00029">
    <property type="entry name" value="Radical_SAM"/>
    <property type="match status" value="1"/>
</dbReference>
<dbReference type="SUPFAM" id="SSF102114">
    <property type="entry name" value="Radical SAM enzymes"/>
    <property type="match status" value="1"/>
</dbReference>
<dbReference type="InterPro" id="IPR034457">
    <property type="entry name" value="Organic_radical-activating"/>
</dbReference>
<dbReference type="STRING" id="1499967.U27_05830"/>
<dbReference type="GO" id="GO:0046872">
    <property type="term" value="F:metal ion binding"/>
    <property type="evidence" value="ECO:0007669"/>
    <property type="project" value="UniProtKB-KW"/>
</dbReference>
<evidence type="ECO:0000313" key="10">
    <source>
        <dbReference type="EMBL" id="GAK58855.1"/>
    </source>
</evidence>
<evidence type="ECO:0000256" key="4">
    <source>
        <dbReference type="ARBA" id="ARBA00022691"/>
    </source>
</evidence>
<evidence type="ECO:0000259" key="9">
    <source>
        <dbReference type="PROSITE" id="PS51918"/>
    </source>
</evidence>
<evidence type="ECO:0000256" key="3">
    <source>
        <dbReference type="ARBA" id="ARBA00022485"/>
    </source>
</evidence>
<dbReference type="PROSITE" id="PS51918">
    <property type="entry name" value="RADICAL_SAM"/>
    <property type="match status" value="1"/>
</dbReference>
<dbReference type="InterPro" id="IPR001989">
    <property type="entry name" value="Radical_activat_CS"/>
</dbReference>
<dbReference type="CDD" id="cd01335">
    <property type="entry name" value="Radical_SAM"/>
    <property type="match status" value="1"/>
</dbReference>
<dbReference type="Gene3D" id="3.20.20.70">
    <property type="entry name" value="Aldolase class I"/>
    <property type="match status" value="1"/>
</dbReference>
<dbReference type="SFLD" id="SFLDG01066">
    <property type="entry name" value="organic_radical-activating_enz"/>
    <property type="match status" value="1"/>
</dbReference>
<gene>
    <name evidence="10" type="ORF">U27_05830</name>
</gene>
<keyword evidence="3" id="KW-0004">4Fe-4S</keyword>
<comment type="similarity">
    <text evidence="2">Belongs to the organic radical-activating enzymes family.</text>
</comment>
<dbReference type="NCBIfam" id="TIGR02494">
    <property type="entry name" value="PFLE_PFLC"/>
    <property type="match status" value="1"/>
</dbReference>
<protein>
    <submittedName>
        <fullName evidence="10">Glycyl-radical enzyme activating protein family</fullName>
    </submittedName>
</protein>
<keyword evidence="4" id="KW-0949">S-adenosyl-L-methionine</keyword>
<dbReference type="GO" id="GO:0051539">
    <property type="term" value="F:4 iron, 4 sulfur cluster binding"/>
    <property type="evidence" value="ECO:0007669"/>
    <property type="project" value="UniProtKB-KW"/>
</dbReference>
<dbReference type="EMBL" id="DF820468">
    <property type="protein sequence ID" value="GAK58855.1"/>
    <property type="molecule type" value="Genomic_DNA"/>
</dbReference>
<evidence type="ECO:0000256" key="6">
    <source>
        <dbReference type="ARBA" id="ARBA00023002"/>
    </source>
</evidence>
<dbReference type="InterPro" id="IPR012839">
    <property type="entry name" value="Organic_radical_activase"/>
</dbReference>
<dbReference type="InterPro" id="IPR013785">
    <property type="entry name" value="Aldolase_TIM"/>
</dbReference>
<dbReference type="Proteomes" id="UP000030661">
    <property type="component" value="Unassembled WGS sequence"/>
</dbReference>
<dbReference type="Pfam" id="PF04055">
    <property type="entry name" value="Radical_SAM"/>
    <property type="match status" value="1"/>
</dbReference>
<keyword evidence="8" id="KW-0411">Iron-sulfur</keyword>
<dbReference type="PANTHER" id="PTHR30352">
    <property type="entry name" value="PYRUVATE FORMATE-LYASE-ACTIVATING ENZYME"/>
    <property type="match status" value="1"/>
</dbReference>
<keyword evidence="5" id="KW-0479">Metal-binding</keyword>
<evidence type="ECO:0000256" key="7">
    <source>
        <dbReference type="ARBA" id="ARBA00023004"/>
    </source>
</evidence>
<dbReference type="HOGENOM" id="CLU_058969_0_0_0"/>
<proteinExistence type="inferred from homology"/>
<comment type="cofactor">
    <cofactor evidence="1">
        <name>[4Fe-4S] cluster</name>
        <dbReference type="ChEBI" id="CHEBI:49883"/>
    </cofactor>
</comment>